<proteinExistence type="predicted"/>
<dbReference type="AlphaFoldDB" id="A0A6J4VJA2"/>
<dbReference type="EMBL" id="CADCWN010000237">
    <property type="protein sequence ID" value="CAA9581172.1"/>
    <property type="molecule type" value="Genomic_DNA"/>
</dbReference>
<name>A0A6J4VJA2_9BACT</name>
<organism evidence="1">
    <name type="scientific">uncultured Thermomicrobiales bacterium</name>
    <dbReference type="NCBI Taxonomy" id="1645740"/>
    <lineage>
        <taxon>Bacteria</taxon>
        <taxon>Pseudomonadati</taxon>
        <taxon>Thermomicrobiota</taxon>
        <taxon>Thermomicrobia</taxon>
        <taxon>Thermomicrobiales</taxon>
        <taxon>environmental samples</taxon>
    </lineage>
</organism>
<accession>A0A6J4VJA2</accession>
<protein>
    <submittedName>
        <fullName evidence="1">Uncharacterized protein</fullName>
    </submittedName>
</protein>
<sequence length="49" mass="5628">MRFRAKARIVYGVVMPTRQGGRPQHNSNMSGMLLSASLILAQEQRWRRA</sequence>
<reference evidence="1" key="1">
    <citation type="submission" date="2020-02" db="EMBL/GenBank/DDBJ databases">
        <authorList>
            <person name="Meier V. D."/>
        </authorList>
    </citation>
    <scope>NUCLEOTIDE SEQUENCE</scope>
    <source>
        <strain evidence="1">AVDCRST_MAG18</strain>
    </source>
</reference>
<gene>
    <name evidence="1" type="ORF">AVDCRST_MAG18-3152</name>
</gene>
<evidence type="ECO:0000313" key="1">
    <source>
        <dbReference type="EMBL" id="CAA9581172.1"/>
    </source>
</evidence>